<name>A0A1I1F4Z4_9BACT</name>
<dbReference type="RefSeq" id="WP_091508023.1">
    <property type="nucleotide sequence ID" value="NZ_FOLE01000002.1"/>
</dbReference>
<dbReference type="OrthoDB" id="637707at2"/>
<evidence type="ECO:0008006" key="3">
    <source>
        <dbReference type="Google" id="ProtNLM"/>
    </source>
</evidence>
<keyword evidence="2" id="KW-1185">Reference proteome</keyword>
<dbReference type="Proteomes" id="UP000199514">
    <property type="component" value="Unassembled WGS sequence"/>
</dbReference>
<sequence length="266" mass="28860">MKKYSIIALAFVLLASCTKEIDIDLNSVSPQIVIEGNISDEVGPYTVKLSRTIQFGQPNVYPSVQGATVIISDNTGIVDTLTETSAGLYQTHSIVGVQGNTYALKVLAEGKQYEAVCTMPHKINLDSVQLEEYTEPGESEKSLSVVPLYLDPVGLGNNYRFLIEVNGKEDKLYQVSNDNIGNGSVNQQPFFTDTEYIKIKKGDTVTVSMLCIDVSTYNYFYSLSQIGDGGLIGGAVPTNPPNNITGNKALGLFSAYMKQTKTVIAE</sequence>
<dbReference type="EMBL" id="FOLE01000002">
    <property type="protein sequence ID" value="SFB94347.1"/>
    <property type="molecule type" value="Genomic_DNA"/>
</dbReference>
<evidence type="ECO:0000313" key="2">
    <source>
        <dbReference type="Proteomes" id="UP000199514"/>
    </source>
</evidence>
<accession>A0A1I1F4Z4</accession>
<dbReference type="Pfam" id="PF14054">
    <property type="entry name" value="DUF4249"/>
    <property type="match status" value="1"/>
</dbReference>
<dbReference type="STRING" id="927664.SAMN05421780_10251"/>
<evidence type="ECO:0000313" key="1">
    <source>
        <dbReference type="EMBL" id="SFB94347.1"/>
    </source>
</evidence>
<proteinExistence type="predicted"/>
<protein>
    <recommendedName>
        <fullName evidence="3">DUF4249 domain-containing protein</fullName>
    </recommendedName>
</protein>
<organism evidence="1 2">
    <name type="scientific">Flexibacter flexilis DSM 6793</name>
    <dbReference type="NCBI Taxonomy" id="927664"/>
    <lineage>
        <taxon>Bacteria</taxon>
        <taxon>Pseudomonadati</taxon>
        <taxon>Bacteroidota</taxon>
        <taxon>Cytophagia</taxon>
        <taxon>Cytophagales</taxon>
        <taxon>Flexibacteraceae</taxon>
        <taxon>Flexibacter</taxon>
    </lineage>
</organism>
<reference evidence="1 2" key="1">
    <citation type="submission" date="2016-10" db="EMBL/GenBank/DDBJ databases">
        <authorList>
            <person name="de Groot N.N."/>
        </authorList>
    </citation>
    <scope>NUCLEOTIDE SEQUENCE [LARGE SCALE GENOMIC DNA]</scope>
    <source>
        <strain evidence="1 2">DSM 6793</strain>
    </source>
</reference>
<dbReference type="PROSITE" id="PS51257">
    <property type="entry name" value="PROKAR_LIPOPROTEIN"/>
    <property type="match status" value="1"/>
</dbReference>
<gene>
    <name evidence="1" type="ORF">SAMN05421780_10251</name>
</gene>
<dbReference type="AlphaFoldDB" id="A0A1I1F4Z4"/>
<dbReference type="InterPro" id="IPR025345">
    <property type="entry name" value="DUF4249"/>
</dbReference>